<evidence type="ECO:0000313" key="2">
    <source>
        <dbReference type="EMBL" id="OMH80724.1"/>
    </source>
</evidence>
<proteinExistence type="predicted"/>
<dbReference type="AlphaFoldDB" id="A0A1R1PIB4"/>
<sequence>MLGYIPGLIHAIYLISKYGSERCEVRGYHRIDSDQNHTVTHVVIINENTPTRAESEPSSSSGPAQHVVPASVPNAKSESEEFPGPIVVDVKNQDLPPAYGSIPK</sequence>
<comment type="caution">
    <text evidence="2">The sequence shown here is derived from an EMBL/GenBank/DDBJ whole genome shotgun (WGS) entry which is preliminary data.</text>
</comment>
<feature type="region of interest" description="Disordered" evidence="1">
    <location>
        <begin position="48"/>
        <end position="104"/>
    </location>
</feature>
<evidence type="ECO:0000256" key="1">
    <source>
        <dbReference type="SAM" id="MobiDB-lite"/>
    </source>
</evidence>
<evidence type="ECO:0000313" key="3">
    <source>
        <dbReference type="Proteomes" id="UP000188320"/>
    </source>
</evidence>
<keyword evidence="3" id="KW-1185">Reference proteome</keyword>
<reference evidence="3" key="1">
    <citation type="submission" date="2017-01" db="EMBL/GenBank/DDBJ databases">
        <authorList>
            <person name="Wang Y."/>
            <person name="White M."/>
            <person name="Kvist S."/>
            <person name="Moncalvo J.-M."/>
        </authorList>
    </citation>
    <scope>NUCLEOTIDE SEQUENCE [LARGE SCALE GENOMIC DNA]</scope>
    <source>
        <strain evidence="3">COL-18-3</strain>
    </source>
</reference>
<protein>
    <recommendedName>
        <fullName evidence="4">Plasma membrane proteolipid 3</fullName>
    </recommendedName>
</protein>
<dbReference type="OrthoDB" id="2802411at2759"/>
<gene>
    <name evidence="2" type="ORF">AX774_g5830</name>
</gene>
<dbReference type="EMBL" id="LSSK01001097">
    <property type="protein sequence ID" value="OMH80724.1"/>
    <property type="molecule type" value="Genomic_DNA"/>
</dbReference>
<dbReference type="Proteomes" id="UP000188320">
    <property type="component" value="Unassembled WGS sequence"/>
</dbReference>
<evidence type="ECO:0008006" key="4">
    <source>
        <dbReference type="Google" id="ProtNLM"/>
    </source>
</evidence>
<accession>A0A1R1PIB4</accession>
<organism evidence="2 3">
    <name type="scientific">Zancudomyces culisetae</name>
    <name type="common">Gut fungus</name>
    <name type="synonym">Smittium culisetae</name>
    <dbReference type="NCBI Taxonomy" id="1213189"/>
    <lineage>
        <taxon>Eukaryota</taxon>
        <taxon>Fungi</taxon>
        <taxon>Fungi incertae sedis</taxon>
        <taxon>Zoopagomycota</taxon>
        <taxon>Kickxellomycotina</taxon>
        <taxon>Harpellomycetes</taxon>
        <taxon>Harpellales</taxon>
        <taxon>Legeriomycetaceae</taxon>
        <taxon>Zancudomyces</taxon>
    </lineage>
</organism>
<name>A0A1R1PIB4_ZANCU</name>